<sequence>MEQLFTNVILNNLRKVMRDRGLTQAAIAEYAGTSASQFSKILNGSVSLSLSQLSDIATRLSMREIDLITYPDIYVKSDEREEEPVEAVLQIKLSKDKKDQVLKLVFGENNIEILNK</sequence>
<comment type="caution">
    <text evidence="2">The sequence shown here is derived from an EMBL/GenBank/DDBJ whole genome shotgun (WGS) entry which is preliminary data.</text>
</comment>
<dbReference type="eggNOG" id="COG1476">
    <property type="taxonomic scope" value="Bacteria"/>
</dbReference>
<feature type="domain" description="HTH cro/C1-type" evidence="1">
    <location>
        <begin position="13"/>
        <end position="68"/>
    </location>
</feature>
<evidence type="ECO:0000313" key="2">
    <source>
        <dbReference type="EMBL" id="KXO15354.1"/>
    </source>
</evidence>
<dbReference type="SMART" id="SM00530">
    <property type="entry name" value="HTH_XRE"/>
    <property type="match status" value="1"/>
</dbReference>
<evidence type="ECO:0000313" key="3">
    <source>
        <dbReference type="Proteomes" id="UP000070093"/>
    </source>
</evidence>
<proteinExistence type="predicted"/>
<dbReference type="SUPFAM" id="SSF47413">
    <property type="entry name" value="lambda repressor-like DNA-binding domains"/>
    <property type="match status" value="1"/>
</dbReference>
<dbReference type="RefSeq" id="WP_036887847.1">
    <property type="nucleotide sequence ID" value="NZ_CAUPGI010000029.1"/>
</dbReference>
<dbReference type="GO" id="GO:0003677">
    <property type="term" value="F:DNA binding"/>
    <property type="evidence" value="ECO:0007669"/>
    <property type="project" value="UniProtKB-KW"/>
</dbReference>
<reference evidence="2 3" key="1">
    <citation type="submission" date="2016-02" db="EMBL/GenBank/DDBJ databases">
        <authorList>
            <person name="Wen L."/>
            <person name="He K."/>
            <person name="Yang H."/>
        </authorList>
    </citation>
    <scope>NUCLEOTIDE SEQUENCE [LARGE SCALE GENOMIC DNA]</scope>
    <source>
        <strain evidence="2 3">GED7880</strain>
    </source>
</reference>
<keyword evidence="2" id="KW-0238">DNA-binding</keyword>
<dbReference type="EMBL" id="LTAG01000108">
    <property type="protein sequence ID" value="KXO15354.1"/>
    <property type="molecule type" value="Genomic_DNA"/>
</dbReference>
<dbReference type="PATRIC" id="fig|28125.4.peg.1818"/>
<dbReference type="InterPro" id="IPR001387">
    <property type="entry name" value="Cro/C1-type_HTH"/>
</dbReference>
<organism evidence="2 3">
    <name type="scientific">Prevotella bivia</name>
    <dbReference type="NCBI Taxonomy" id="28125"/>
    <lineage>
        <taxon>Bacteria</taxon>
        <taxon>Pseudomonadati</taxon>
        <taxon>Bacteroidota</taxon>
        <taxon>Bacteroidia</taxon>
        <taxon>Bacteroidales</taxon>
        <taxon>Prevotellaceae</taxon>
        <taxon>Prevotella</taxon>
    </lineage>
</organism>
<protein>
    <submittedName>
        <fullName evidence="2">DNA-binding helix-turn-helix protein</fullName>
    </submittedName>
</protein>
<name>A0A137SSE2_9BACT</name>
<gene>
    <name evidence="2" type="ORF">HMPREF3202_01829</name>
</gene>
<dbReference type="PROSITE" id="PS50943">
    <property type="entry name" value="HTH_CROC1"/>
    <property type="match status" value="1"/>
</dbReference>
<dbReference type="Pfam" id="PF13443">
    <property type="entry name" value="HTH_26"/>
    <property type="match status" value="1"/>
</dbReference>
<dbReference type="Gene3D" id="1.10.260.40">
    <property type="entry name" value="lambda repressor-like DNA-binding domains"/>
    <property type="match status" value="1"/>
</dbReference>
<dbReference type="CDD" id="cd00093">
    <property type="entry name" value="HTH_XRE"/>
    <property type="match status" value="1"/>
</dbReference>
<dbReference type="InterPro" id="IPR010982">
    <property type="entry name" value="Lambda_DNA-bd_dom_sf"/>
</dbReference>
<accession>A0A137SSE2</accession>
<evidence type="ECO:0000259" key="1">
    <source>
        <dbReference type="PROSITE" id="PS50943"/>
    </source>
</evidence>
<dbReference type="Proteomes" id="UP000070093">
    <property type="component" value="Unassembled WGS sequence"/>
</dbReference>
<dbReference type="STRING" id="28125.HMPREF3202_01829"/>
<dbReference type="AlphaFoldDB" id="A0A137SSE2"/>